<comment type="similarity">
    <text evidence="2 8">Belongs to the lactate permease family.</text>
</comment>
<feature type="transmembrane region" description="Helical" evidence="8">
    <location>
        <begin position="301"/>
        <end position="322"/>
    </location>
</feature>
<feature type="transmembrane region" description="Helical" evidence="8">
    <location>
        <begin position="12"/>
        <end position="42"/>
    </location>
</feature>
<dbReference type="GO" id="GO:0005886">
    <property type="term" value="C:plasma membrane"/>
    <property type="evidence" value="ECO:0007669"/>
    <property type="project" value="UniProtKB-SubCell"/>
</dbReference>
<dbReference type="Proteomes" id="UP000664382">
    <property type="component" value="Unassembled WGS sequence"/>
</dbReference>
<keyword evidence="5 8" id="KW-0812">Transmembrane</keyword>
<dbReference type="AlphaFoldDB" id="A0A939MK33"/>
<evidence type="ECO:0000256" key="8">
    <source>
        <dbReference type="RuleBase" id="RU365092"/>
    </source>
</evidence>
<keyword evidence="6 8" id="KW-1133">Transmembrane helix</keyword>
<dbReference type="PANTHER" id="PTHR30003">
    <property type="entry name" value="L-LACTATE PERMEASE"/>
    <property type="match status" value="1"/>
</dbReference>
<evidence type="ECO:0000256" key="4">
    <source>
        <dbReference type="ARBA" id="ARBA00022475"/>
    </source>
</evidence>
<keyword evidence="4 8" id="KW-1003">Cell membrane</keyword>
<sequence>MSGIDLLLASLPVLIVIGLLLARAQALIAVSAGIVVALVLSARFPLSGPRFSELAASLGWVTLAVAVIMLGGIVLSNLLDRAGAQGVISDWLNLASGDERRAVLLIGLGVTPFMESMIGWGAGVIVGAPLLMRTGLGATRSCAVALLGLFLCPWGTLGSGFLVIAELGGLPPDVLGRWTALFSLPVILVMGLAVYLVGIGRRGDPRILRECLLVLLSLAAALFAANAWIAPPLAGVLASAVGIAILLVLARRTGARLPAFDARVRRALAPYAVLMVLILLGVAASRIPGLEPAAPLLGNPAPWIVAALALTPRLLGLGRAAVGAACARGAAQWWPVFLVTALFLVFGVLLAANGMSAALAAAAVALGDWFSPLIPVLGAVFGYITTSNTATAAVTTPGVLEIARALGIDTGLAVGALTAAAGSAIMASPARIALAVGLSTPHSADDAAPVDVRRVVRTVVGANLAVVALLVPMTTLLGGLA</sequence>
<evidence type="ECO:0000256" key="6">
    <source>
        <dbReference type="ARBA" id="ARBA00022989"/>
    </source>
</evidence>
<protein>
    <recommendedName>
        <fullName evidence="8">L-lactate permease</fullName>
    </recommendedName>
</protein>
<dbReference type="InterPro" id="IPR003804">
    <property type="entry name" value="Lactate_perm"/>
</dbReference>
<keyword evidence="3 8" id="KW-0813">Transport</keyword>
<evidence type="ECO:0000256" key="2">
    <source>
        <dbReference type="ARBA" id="ARBA00010100"/>
    </source>
</evidence>
<dbReference type="PANTHER" id="PTHR30003:SF0">
    <property type="entry name" value="GLYCOLATE PERMEASE GLCA-RELATED"/>
    <property type="match status" value="1"/>
</dbReference>
<name>A0A939MK33_9MICO</name>
<evidence type="ECO:0000313" key="9">
    <source>
        <dbReference type="EMBL" id="MBO1902433.1"/>
    </source>
</evidence>
<comment type="function">
    <text evidence="8">Uptake of L-lactate across the membrane. Can also transport D-lactate and glycolate.</text>
</comment>
<feature type="transmembrane region" description="Helical" evidence="8">
    <location>
        <begin position="458"/>
        <end position="480"/>
    </location>
</feature>
<keyword evidence="7 8" id="KW-0472">Membrane</keyword>
<evidence type="ECO:0000313" key="10">
    <source>
        <dbReference type="Proteomes" id="UP000664382"/>
    </source>
</evidence>
<organism evidence="9 10">
    <name type="scientific">Leucobacter weissii</name>
    <dbReference type="NCBI Taxonomy" id="1983706"/>
    <lineage>
        <taxon>Bacteria</taxon>
        <taxon>Bacillati</taxon>
        <taxon>Actinomycetota</taxon>
        <taxon>Actinomycetes</taxon>
        <taxon>Micrococcales</taxon>
        <taxon>Microbacteriaceae</taxon>
        <taxon>Leucobacter</taxon>
    </lineage>
</organism>
<feature type="transmembrane region" description="Helical" evidence="8">
    <location>
        <begin position="234"/>
        <end position="250"/>
    </location>
</feature>
<evidence type="ECO:0000256" key="7">
    <source>
        <dbReference type="ARBA" id="ARBA00023136"/>
    </source>
</evidence>
<reference evidence="9" key="1">
    <citation type="submission" date="2021-03" db="EMBL/GenBank/DDBJ databases">
        <title>Leucobacter chromiisoli sp. nov., isolated from chromium-containing soil of chemical plant.</title>
        <authorList>
            <person name="Xu Z."/>
        </authorList>
    </citation>
    <scope>NUCLEOTIDE SEQUENCE</scope>
    <source>
        <strain evidence="9">S27</strain>
    </source>
</reference>
<dbReference type="GO" id="GO:0015129">
    <property type="term" value="F:lactate transmembrane transporter activity"/>
    <property type="evidence" value="ECO:0007669"/>
    <property type="project" value="UniProtKB-UniRule"/>
</dbReference>
<gene>
    <name evidence="9" type="ORF">J4H92_10785</name>
</gene>
<dbReference type="Pfam" id="PF02652">
    <property type="entry name" value="Lactate_perm"/>
    <property type="match status" value="2"/>
</dbReference>
<evidence type="ECO:0000256" key="1">
    <source>
        <dbReference type="ARBA" id="ARBA00004651"/>
    </source>
</evidence>
<accession>A0A939MK33</accession>
<evidence type="ECO:0000256" key="5">
    <source>
        <dbReference type="ARBA" id="ARBA00022692"/>
    </source>
</evidence>
<feature type="transmembrane region" description="Helical" evidence="8">
    <location>
        <begin position="102"/>
        <end position="131"/>
    </location>
</feature>
<feature type="transmembrane region" description="Helical" evidence="8">
    <location>
        <begin position="177"/>
        <end position="199"/>
    </location>
</feature>
<feature type="transmembrane region" description="Helical" evidence="8">
    <location>
        <begin position="373"/>
        <end position="400"/>
    </location>
</feature>
<feature type="transmembrane region" description="Helical" evidence="8">
    <location>
        <begin position="334"/>
        <end position="367"/>
    </location>
</feature>
<comment type="caution">
    <text evidence="9">The sequence shown here is derived from an EMBL/GenBank/DDBJ whole genome shotgun (WGS) entry which is preliminary data.</text>
</comment>
<proteinExistence type="inferred from homology"/>
<dbReference type="EMBL" id="JAGDYM010000011">
    <property type="protein sequence ID" value="MBO1902433.1"/>
    <property type="molecule type" value="Genomic_DNA"/>
</dbReference>
<evidence type="ECO:0000256" key="3">
    <source>
        <dbReference type="ARBA" id="ARBA00022448"/>
    </source>
</evidence>
<feature type="transmembrane region" description="Helical" evidence="8">
    <location>
        <begin position="271"/>
        <end position="289"/>
    </location>
</feature>
<keyword evidence="10" id="KW-1185">Reference proteome</keyword>
<feature type="transmembrane region" description="Helical" evidence="8">
    <location>
        <begin position="143"/>
        <end position="165"/>
    </location>
</feature>
<feature type="transmembrane region" description="Helical" evidence="8">
    <location>
        <begin position="54"/>
        <end position="75"/>
    </location>
</feature>
<feature type="transmembrane region" description="Helical" evidence="8">
    <location>
        <begin position="211"/>
        <end position="228"/>
    </location>
</feature>
<dbReference type="GO" id="GO:0015295">
    <property type="term" value="F:solute:proton symporter activity"/>
    <property type="evidence" value="ECO:0007669"/>
    <property type="project" value="TreeGrafter"/>
</dbReference>
<dbReference type="RefSeq" id="WP_208098188.1">
    <property type="nucleotide sequence ID" value="NZ_JAGDYM010000011.1"/>
</dbReference>
<feature type="transmembrane region" description="Helical" evidence="8">
    <location>
        <begin position="412"/>
        <end position="438"/>
    </location>
</feature>
<comment type="subcellular location">
    <subcellularLocation>
        <location evidence="1 8">Cell membrane</location>
        <topology evidence="1 8">Multi-pass membrane protein</topology>
    </subcellularLocation>
</comment>